<comment type="caution">
    <text evidence="2">The sequence shown here is derived from an EMBL/GenBank/DDBJ whole genome shotgun (WGS) entry which is preliminary data.</text>
</comment>
<dbReference type="Proteomes" id="UP000031246">
    <property type="component" value="Unassembled WGS sequence"/>
</dbReference>
<keyword evidence="3" id="KW-1185">Reference proteome</keyword>
<dbReference type="SUPFAM" id="SSF53649">
    <property type="entry name" value="Alkaline phosphatase-like"/>
    <property type="match status" value="1"/>
</dbReference>
<evidence type="ECO:0000256" key="1">
    <source>
        <dbReference type="SAM" id="SignalP"/>
    </source>
</evidence>
<organism evidence="2 3">
    <name type="scientific">Pedobacter kyungheensis</name>
    <dbReference type="NCBI Taxonomy" id="1069985"/>
    <lineage>
        <taxon>Bacteria</taxon>
        <taxon>Pseudomonadati</taxon>
        <taxon>Bacteroidota</taxon>
        <taxon>Sphingobacteriia</taxon>
        <taxon>Sphingobacteriales</taxon>
        <taxon>Sphingobacteriaceae</taxon>
        <taxon>Pedobacter</taxon>
    </lineage>
</organism>
<dbReference type="Gene3D" id="3.40.720.10">
    <property type="entry name" value="Alkaline Phosphatase, subunit A"/>
    <property type="match status" value="1"/>
</dbReference>
<dbReference type="OrthoDB" id="279982at2"/>
<dbReference type="GO" id="GO:0016787">
    <property type="term" value="F:hydrolase activity"/>
    <property type="evidence" value="ECO:0007669"/>
    <property type="project" value="UniProtKB-ARBA"/>
</dbReference>
<protein>
    <submittedName>
        <fullName evidence="2">Nucleotide pyrophosphatase</fullName>
    </submittedName>
</protein>
<name>A0A0C1FLY3_9SPHI</name>
<keyword evidence="1" id="KW-0732">Signal</keyword>
<evidence type="ECO:0000313" key="2">
    <source>
        <dbReference type="EMBL" id="KIA88944.1"/>
    </source>
</evidence>
<gene>
    <name evidence="2" type="ORF">OC25_25800</name>
</gene>
<proteinExistence type="predicted"/>
<dbReference type="PANTHER" id="PTHR10151:SF120">
    <property type="entry name" value="BIS(5'-ADENOSYL)-TRIPHOSPHATASE"/>
    <property type="match status" value="1"/>
</dbReference>
<dbReference type="InterPro" id="IPR002591">
    <property type="entry name" value="Phosphodiest/P_Trfase"/>
</dbReference>
<dbReference type="AlphaFoldDB" id="A0A0C1FLY3"/>
<dbReference type="PANTHER" id="PTHR10151">
    <property type="entry name" value="ECTONUCLEOTIDE PYROPHOSPHATASE/PHOSPHODIESTERASE"/>
    <property type="match status" value="1"/>
</dbReference>
<evidence type="ECO:0000313" key="3">
    <source>
        <dbReference type="Proteomes" id="UP000031246"/>
    </source>
</evidence>
<dbReference type="EMBL" id="JSYN01000047">
    <property type="protein sequence ID" value="KIA88944.1"/>
    <property type="molecule type" value="Genomic_DNA"/>
</dbReference>
<reference evidence="2 3" key="1">
    <citation type="submission" date="2014-10" db="EMBL/GenBank/DDBJ databases">
        <title>Pedobacter Kyungheensis.</title>
        <authorList>
            <person name="Anderson B.M."/>
            <person name="Newman J.D."/>
        </authorList>
    </citation>
    <scope>NUCLEOTIDE SEQUENCE [LARGE SCALE GENOMIC DNA]</scope>
    <source>
        <strain evidence="2 3">KACC 16221</strain>
    </source>
</reference>
<dbReference type="InterPro" id="IPR017850">
    <property type="entry name" value="Alkaline_phosphatase_core_sf"/>
</dbReference>
<dbReference type="CDD" id="cd16018">
    <property type="entry name" value="Enpp"/>
    <property type="match status" value="1"/>
</dbReference>
<dbReference type="Pfam" id="PF01663">
    <property type="entry name" value="Phosphodiest"/>
    <property type="match status" value="1"/>
</dbReference>
<sequence>MNFFKHTFLALLLIAVVGKTTAQQPPRVVIIGFDGFSAEGFNTIKHPNIDKLFADGVVSVTTRPVMPSVTLPNWTSHLTGSGPEEHGVTNNSWTVAKHELEPIDKDAEGYYPSIFKVLKEQIPNVKTAYYWNWLELVNSMNKKYFDESAFEEKDAYTQNYEKAINFMDANRKDPTLVFLYSVHTDHAGHGFGWMSPEYIAAVEKADVAVGDLIKALQAKDLFKNTHFLLITDHGGINKGHGGTSMREMQVPWAAVGPKIKKLGLTDFYNSNKNTALVVARLFNIKEDKLPKSWTGVAPKVIFK</sequence>
<feature type="chain" id="PRO_5002131531" evidence="1">
    <location>
        <begin position="23"/>
        <end position="303"/>
    </location>
</feature>
<dbReference type="RefSeq" id="WP_039483093.1">
    <property type="nucleotide sequence ID" value="NZ_JSYN01000047.1"/>
</dbReference>
<feature type="signal peptide" evidence="1">
    <location>
        <begin position="1"/>
        <end position="22"/>
    </location>
</feature>
<accession>A0A0C1FLY3</accession>